<evidence type="ECO:0000313" key="2">
    <source>
        <dbReference type="EMBL" id="KAG5647120.1"/>
    </source>
</evidence>
<dbReference type="AlphaFoldDB" id="A0A9P7K1W1"/>
<name>A0A9P7K1W1_9AGAR</name>
<evidence type="ECO:0000313" key="1">
    <source>
        <dbReference type="EMBL" id="KAG5633509.1"/>
    </source>
</evidence>
<evidence type="ECO:0000313" key="3">
    <source>
        <dbReference type="Proteomes" id="UP000717328"/>
    </source>
</evidence>
<dbReference type="OrthoDB" id="3227112at2759"/>
<sequence length="162" mass="18381">LIVIVMTSANNTNSGSIVDLWTTTDPTLQASIRENQPQEVGRPRHRIIGGYVMSTEEIRSWARRIIPFMDNRPPMEETPFGLSIASQLLNIYFKEDIYIRPVGETLGPEPCYMILTQTGSFEGKVGMDPSEIPQFVPGNYEKPLHEFLIQQGELKHIEFSVE</sequence>
<proteinExistence type="predicted"/>
<comment type="caution">
    <text evidence="1">The sequence shown here is derived from an EMBL/GenBank/DDBJ whole genome shotgun (WGS) entry which is preliminary data.</text>
</comment>
<reference evidence="1" key="2">
    <citation type="submission" date="2021-10" db="EMBL/GenBank/DDBJ databases">
        <title>Phylogenomics reveals ancestral predisposition of the termite-cultivated fungus Termitomyces towards a domesticated lifestyle.</title>
        <authorList>
            <person name="Auxier B."/>
            <person name="Grum-Grzhimaylo A."/>
            <person name="Cardenas M.E."/>
            <person name="Lodge J.D."/>
            <person name="Laessoe T."/>
            <person name="Pedersen O."/>
            <person name="Smith M.E."/>
            <person name="Kuyper T.W."/>
            <person name="Franco-Molano E.A."/>
            <person name="Baroni T.J."/>
            <person name="Aanen D.K."/>
        </authorList>
    </citation>
    <scope>NUCLEOTIDE SEQUENCE</scope>
    <source>
        <strain evidence="1">D49</strain>
    </source>
</reference>
<dbReference type="EMBL" id="JABCKI010007624">
    <property type="protein sequence ID" value="KAG5633509.1"/>
    <property type="molecule type" value="Genomic_DNA"/>
</dbReference>
<reference evidence="1" key="1">
    <citation type="submission" date="2021-02" db="EMBL/GenBank/DDBJ databases">
        <authorList>
            <person name="Nieuwenhuis M."/>
            <person name="Van De Peppel L.J.J."/>
        </authorList>
    </citation>
    <scope>NUCLEOTIDE SEQUENCE</scope>
    <source>
        <strain evidence="1">D49</strain>
    </source>
</reference>
<organism evidence="1 3">
    <name type="scientific">Sphagnurus paluster</name>
    <dbReference type="NCBI Taxonomy" id="117069"/>
    <lineage>
        <taxon>Eukaryota</taxon>
        <taxon>Fungi</taxon>
        <taxon>Dikarya</taxon>
        <taxon>Basidiomycota</taxon>
        <taxon>Agaricomycotina</taxon>
        <taxon>Agaricomycetes</taxon>
        <taxon>Agaricomycetidae</taxon>
        <taxon>Agaricales</taxon>
        <taxon>Tricholomatineae</taxon>
        <taxon>Lyophyllaceae</taxon>
        <taxon>Sphagnurus</taxon>
    </lineage>
</organism>
<feature type="non-terminal residue" evidence="1">
    <location>
        <position position="1"/>
    </location>
</feature>
<dbReference type="Proteomes" id="UP000717328">
    <property type="component" value="Unassembled WGS sequence"/>
</dbReference>
<dbReference type="EMBL" id="JABCKI010002131">
    <property type="protein sequence ID" value="KAG5647120.1"/>
    <property type="molecule type" value="Genomic_DNA"/>
</dbReference>
<keyword evidence="3" id="KW-1185">Reference proteome</keyword>
<protein>
    <submittedName>
        <fullName evidence="1">Uncharacterized protein</fullName>
    </submittedName>
</protein>
<gene>
    <name evidence="1" type="ORF">H0H81_007228</name>
    <name evidence="2" type="ORF">H0H81_007872</name>
</gene>
<accession>A0A9P7K1W1</accession>